<feature type="compositionally biased region" description="Pro residues" evidence="1">
    <location>
        <begin position="277"/>
        <end position="293"/>
    </location>
</feature>
<feature type="compositionally biased region" description="Low complexity" evidence="1">
    <location>
        <begin position="294"/>
        <end position="323"/>
    </location>
</feature>
<dbReference type="AlphaFoldDB" id="L7IYA7"/>
<evidence type="ECO:0000256" key="1">
    <source>
        <dbReference type="SAM" id="MobiDB-lite"/>
    </source>
</evidence>
<dbReference type="EMBL" id="JH794602">
    <property type="protein sequence ID" value="ELQ60285.1"/>
    <property type="molecule type" value="Genomic_DNA"/>
</dbReference>
<dbReference type="PANTHER" id="PTHR34883:SF4">
    <property type="entry name" value="CUPREDOXIN"/>
    <property type="match status" value="1"/>
</dbReference>
<feature type="signal peptide" evidence="2">
    <location>
        <begin position="1"/>
        <end position="19"/>
    </location>
</feature>
<accession>L7IYA7</accession>
<dbReference type="Gene3D" id="2.60.40.420">
    <property type="entry name" value="Cupredoxins - blue copper proteins"/>
    <property type="match status" value="1"/>
</dbReference>
<name>L7IYA7_PYRO1</name>
<dbReference type="PANTHER" id="PTHR34883">
    <property type="entry name" value="SERINE-RICH PROTEIN, PUTATIVE-RELATED-RELATED"/>
    <property type="match status" value="1"/>
</dbReference>
<organism>
    <name type="scientific">Pyricularia oryzae (strain P131)</name>
    <name type="common">Rice blast fungus</name>
    <name type="synonym">Magnaporthe oryzae</name>
    <dbReference type="NCBI Taxonomy" id="1143193"/>
    <lineage>
        <taxon>Eukaryota</taxon>
        <taxon>Fungi</taxon>
        <taxon>Dikarya</taxon>
        <taxon>Ascomycota</taxon>
        <taxon>Pezizomycotina</taxon>
        <taxon>Sordariomycetes</taxon>
        <taxon>Sordariomycetidae</taxon>
        <taxon>Magnaporthales</taxon>
        <taxon>Pyriculariaceae</taxon>
        <taxon>Pyricularia</taxon>
    </lineage>
</organism>
<dbReference type="InterPro" id="IPR008972">
    <property type="entry name" value="Cupredoxin"/>
</dbReference>
<feature type="region of interest" description="Disordered" evidence="1">
    <location>
        <begin position="102"/>
        <end position="123"/>
    </location>
</feature>
<dbReference type="InterPro" id="IPR052953">
    <property type="entry name" value="Ser-rich/MCO-related"/>
</dbReference>
<evidence type="ECO:0008006" key="4">
    <source>
        <dbReference type="Google" id="ProtNLM"/>
    </source>
</evidence>
<keyword evidence="2" id="KW-0732">Signal</keyword>
<proteinExistence type="predicted"/>
<feature type="chain" id="PRO_5003977812" description="Serine-threonine rich protein" evidence="2">
    <location>
        <begin position="20"/>
        <end position="392"/>
    </location>
</feature>
<protein>
    <recommendedName>
        <fullName evidence="4">Serine-threonine rich protein</fullName>
    </recommendedName>
</protein>
<dbReference type="SUPFAM" id="SSF49503">
    <property type="entry name" value="Cupredoxins"/>
    <property type="match status" value="1"/>
</dbReference>
<reference evidence="3" key="1">
    <citation type="journal article" date="2012" name="PLoS Genet.">
        <title>Comparative analysis of the genomes of two field isolates of the rice blast fungus Magnaporthe oryzae.</title>
        <authorList>
            <person name="Xue M."/>
            <person name="Yang J."/>
            <person name="Li Z."/>
            <person name="Hu S."/>
            <person name="Yao N."/>
            <person name="Dean R.A."/>
            <person name="Zhao W."/>
            <person name="Shen M."/>
            <person name="Zhang H."/>
            <person name="Li C."/>
            <person name="Liu L."/>
            <person name="Cao L."/>
            <person name="Xu X."/>
            <person name="Xing Y."/>
            <person name="Hsiang T."/>
            <person name="Zhang Z."/>
            <person name="Xu J.R."/>
            <person name="Peng Y.L."/>
        </authorList>
    </citation>
    <scope>NUCLEOTIDE SEQUENCE [LARGE SCALE GENOMIC DNA]</scope>
    <source>
        <strain evidence="3">P131</strain>
    </source>
</reference>
<evidence type="ECO:0000313" key="3">
    <source>
        <dbReference type="EMBL" id="ELQ60285.1"/>
    </source>
</evidence>
<evidence type="ECO:0000256" key="2">
    <source>
        <dbReference type="SAM" id="SignalP"/>
    </source>
</evidence>
<sequence>MKFSSALALGAAPLALAKAAHNVYPVKRSSDGIMANSVQLSSNPNALETLLGLGMSGVGLTKEKGTALKTDIIVIWLNQGGGAPTTQINRQETVTVTKTVVDGGVAPPGATPPPAEGGAAAPPGSVVVPPGSGVTHNVTVGGPKGLIFEPNEIKAKVGDMVVFKFLSQNHTVTQSAFDTPCNPLAGGMDSGFQANPNNTVNPPPLVAMQVMVETPLWFYCRAAQGAHCGKGMVFSINPTAAKTHSEFAAKAIASKGLGGGGAITGNPGGGGAAAPPAAAPPAAAPPAAAPPAANPAAPAASGSLAPLPPTGGAAASPGNPTTGQGKLQPDGSCQCVVTCAAGSFPAMGVQGLNNFGGMPGSIPANMVDSSLFFSQDLIFSSNPGWITRLDNG</sequence>
<gene>
    <name evidence="3" type="ORF">OOW_P131scaffold01302g30</name>
</gene>
<dbReference type="CDD" id="cd00920">
    <property type="entry name" value="Cupredoxin"/>
    <property type="match status" value="1"/>
</dbReference>
<feature type="region of interest" description="Disordered" evidence="1">
    <location>
        <begin position="268"/>
        <end position="329"/>
    </location>
</feature>